<reference evidence="8" key="1">
    <citation type="submission" date="2014-11" db="EMBL/GenBank/DDBJ databases">
        <authorList>
            <person name="Otto D Thomas"/>
            <person name="Naeem Raeece"/>
        </authorList>
    </citation>
    <scope>NUCLEOTIDE SEQUENCE</scope>
</reference>
<evidence type="ECO:0000256" key="5">
    <source>
        <dbReference type="ARBA" id="ARBA00022801"/>
    </source>
</evidence>
<comment type="catalytic activity">
    <reaction evidence="1">
        <text>Thiol-dependent hydrolysis of ester, thioester, amide, peptide and isopeptide bonds formed by the C-terminal Gly of ubiquitin (a 76-residue protein attached to proteins as an intracellular targeting signal).</text>
        <dbReference type="EC" id="3.4.19.12"/>
    </reaction>
</comment>
<dbReference type="EC" id="3.4.19.12" evidence="2"/>
<dbReference type="AlphaFoldDB" id="A0A0G4FEC6"/>
<dbReference type="VEuPathDB" id="CryptoDB:Cvel_16571"/>
<evidence type="ECO:0000256" key="3">
    <source>
        <dbReference type="ARBA" id="ARBA00022670"/>
    </source>
</evidence>
<evidence type="ECO:0000256" key="7">
    <source>
        <dbReference type="SAM" id="MobiDB-lite"/>
    </source>
</evidence>
<organism evidence="8">
    <name type="scientific">Chromera velia CCMP2878</name>
    <dbReference type="NCBI Taxonomy" id="1169474"/>
    <lineage>
        <taxon>Eukaryota</taxon>
        <taxon>Sar</taxon>
        <taxon>Alveolata</taxon>
        <taxon>Colpodellida</taxon>
        <taxon>Chromeraceae</taxon>
        <taxon>Chromera</taxon>
    </lineage>
</organism>
<accession>A0A0G4FEC6</accession>
<keyword evidence="4" id="KW-0833">Ubl conjugation pathway</keyword>
<dbReference type="PANTHER" id="PTHR13367:SF33">
    <property type="entry name" value="P-LOOP CONTAINING NUCLEOSIDE TRIPHOSPHATE HYDROLASE PROTEIN"/>
    <property type="match status" value="1"/>
</dbReference>
<protein>
    <recommendedName>
        <fullName evidence="2">ubiquitinyl hydrolase 1</fullName>
        <ecNumber evidence="2">3.4.19.12</ecNumber>
    </recommendedName>
</protein>
<dbReference type="GO" id="GO:0006508">
    <property type="term" value="P:proteolysis"/>
    <property type="evidence" value="ECO:0007669"/>
    <property type="project" value="UniProtKB-KW"/>
</dbReference>
<evidence type="ECO:0000256" key="4">
    <source>
        <dbReference type="ARBA" id="ARBA00022786"/>
    </source>
</evidence>
<evidence type="ECO:0000256" key="6">
    <source>
        <dbReference type="ARBA" id="ARBA00022807"/>
    </source>
</evidence>
<feature type="compositionally biased region" description="Acidic residues" evidence="7">
    <location>
        <begin position="304"/>
        <end position="317"/>
    </location>
</feature>
<keyword evidence="5" id="KW-0378">Hydrolase</keyword>
<evidence type="ECO:0000256" key="1">
    <source>
        <dbReference type="ARBA" id="ARBA00000707"/>
    </source>
</evidence>
<keyword evidence="3" id="KW-0645">Protease</keyword>
<evidence type="ECO:0000256" key="2">
    <source>
        <dbReference type="ARBA" id="ARBA00012759"/>
    </source>
</evidence>
<evidence type="ECO:0000313" key="8">
    <source>
        <dbReference type="EMBL" id="CEM11539.1"/>
    </source>
</evidence>
<gene>
    <name evidence="8" type="ORF">Cvel_16571</name>
</gene>
<dbReference type="PANTHER" id="PTHR13367">
    <property type="entry name" value="UBIQUITIN THIOESTERASE"/>
    <property type="match status" value="1"/>
</dbReference>
<feature type="compositionally biased region" description="Acidic residues" evidence="7">
    <location>
        <begin position="336"/>
        <end position="346"/>
    </location>
</feature>
<name>A0A0G4FEC6_9ALVE</name>
<dbReference type="GO" id="GO:0004843">
    <property type="term" value="F:cysteine-type deubiquitinase activity"/>
    <property type="evidence" value="ECO:0007669"/>
    <property type="project" value="UniProtKB-EC"/>
</dbReference>
<feature type="compositionally biased region" description="Basic and acidic residues" evidence="7">
    <location>
        <begin position="357"/>
        <end position="415"/>
    </location>
</feature>
<dbReference type="EMBL" id="CDMZ01000311">
    <property type="protein sequence ID" value="CEM11539.1"/>
    <property type="molecule type" value="Genomic_DNA"/>
</dbReference>
<dbReference type="InterPro" id="IPR051346">
    <property type="entry name" value="OTU_Deubiquitinase"/>
</dbReference>
<keyword evidence="6" id="KW-0788">Thiol protease</keyword>
<feature type="region of interest" description="Disordered" evidence="7">
    <location>
        <begin position="443"/>
        <end position="465"/>
    </location>
</feature>
<feature type="region of interest" description="Disordered" evidence="7">
    <location>
        <begin position="296"/>
        <end position="415"/>
    </location>
</feature>
<proteinExistence type="predicted"/>
<sequence length="606" mass="68194">MLQQSDLTRKDVESIDEERKIDLTNGVQLKLLHKAFKLNQAFINFFLTHCVFPKDTRQFPQSIVASACHLVSRGARGFSGTKDGHLLQPLTVKQLLENGDDELESTDGKMLSLLQQRCEGRKVSKLTPEGRGLDATALAVLQKVREEKCEALIDAEGLMAGICNQTVAERLSHILEAQGREGTREGICLRGVLFFSEVTKGWMVRHLDNGFACERHQSDLGDRECFAFFDQERCRGADLRLHPRARAVLTLGLRLRKEDLMQSAMRMRQLEWGQRIVLVAPPNVFAQGTPGALKALKGVKTPKDDDEDDEESFEEDDIPRGRGNGKGRLKKRPPESESENEDEKEEEPVRRRRKSARTGEKKKGEKEEEEGRDKEKKGKEEGRKERKEKKEKEEGGNKEKASQEEKREKGGAARNTGFERKLVKAFRTFAAKYDKRIKALKDGAEKGRKKGKAGDGEQKENETDASIDKVPLDRLCLLVGFVNRITLGDMTDEGPSYLWYWAAVICGLQSFDTVDKTPDELYERFWLRAGDLYSKAVGGTGWSKGSNVTAQRISPYKNLTFDLLGVPPTHPGRAKGSGQIKWEVTQTTGTKNPKIFTPLRNHPTLA</sequence>